<evidence type="ECO:0000313" key="3">
    <source>
        <dbReference type="Proteomes" id="UP000705823"/>
    </source>
</evidence>
<evidence type="ECO:0000313" key="2">
    <source>
        <dbReference type="EMBL" id="TQQ82588.1"/>
    </source>
</evidence>
<evidence type="ECO:0000259" key="1">
    <source>
        <dbReference type="Pfam" id="PF12680"/>
    </source>
</evidence>
<proteinExistence type="predicted"/>
<dbReference type="EMBL" id="RKLU01000002">
    <property type="protein sequence ID" value="TQQ82588.1"/>
    <property type="molecule type" value="Genomic_DNA"/>
</dbReference>
<dbReference type="Pfam" id="PF12680">
    <property type="entry name" value="SnoaL_2"/>
    <property type="match status" value="1"/>
</dbReference>
<organism evidence="2 3">
    <name type="scientific">Halonotius terrestris</name>
    <dbReference type="NCBI Taxonomy" id="2487750"/>
    <lineage>
        <taxon>Archaea</taxon>
        <taxon>Methanobacteriati</taxon>
        <taxon>Methanobacteriota</taxon>
        <taxon>Stenosarchaea group</taxon>
        <taxon>Halobacteria</taxon>
        <taxon>Halobacteriales</taxon>
        <taxon>Haloferacaceae</taxon>
        <taxon>Halonotius</taxon>
    </lineage>
</organism>
<feature type="domain" description="SnoaL-like" evidence="1">
    <location>
        <begin position="7"/>
        <end position="103"/>
    </location>
</feature>
<gene>
    <name evidence="2" type="ORF">EGH24_03815</name>
</gene>
<dbReference type="InterPro" id="IPR037401">
    <property type="entry name" value="SnoaL-like"/>
</dbReference>
<name>A0A8J8PC91_9EURY</name>
<accession>A0A8J8PC91</accession>
<dbReference type="Proteomes" id="UP000705823">
    <property type="component" value="Unassembled WGS sequence"/>
</dbReference>
<sequence length="108" mass="12281">MERADRVSEYYRCLDDDEYDTLCSLLDPDFVQRRPDRSFDDREAFVSFMADERPVTDTTHEVVALCESTAGLAAYGELRGPDGDTLFEFIDVFQFAADGRIAALDTYS</sequence>
<dbReference type="Gene3D" id="3.10.450.50">
    <property type="match status" value="1"/>
</dbReference>
<dbReference type="RefSeq" id="WP_142978853.1">
    <property type="nucleotide sequence ID" value="NZ_RKLU01000002.1"/>
</dbReference>
<dbReference type="SUPFAM" id="SSF54427">
    <property type="entry name" value="NTF2-like"/>
    <property type="match status" value="1"/>
</dbReference>
<protein>
    <submittedName>
        <fullName evidence="2">Nuclear transport factor 2 family protein</fullName>
    </submittedName>
</protein>
<dbReference type="AlphaFoldDB" id="A0A8J8PC91"/>
<comment type="caution">
    <text evidence="2">The sequence shown here is derived from an EMBL/GenBank/DDBJ whole genome shotgun (WGS) entry which is preliminary data.</text>
</comment>
<reference evidence="2" key="1">
    <citation type="submission" date="2019-02" db="EMBL/GenBank/DDBJ databases">
        <title>Halonotius sp. a new haloarchaeum isolated from saline soil.</title>
        <authorList>
            <person name="Duran-Viseras A."/>
            <person name="Sanchez-Porro C."/>
            <person name="Ventosa A."/>
        </authorList>
    </citation>
    <scope>NUCLEOTIDE SEQUENCE</scope>
    <source>
        <strain evidence="2">F15B</strain>
    </source>
</reference>
<keyword evidence="3" id="KW-1185">Reference proteome</keyword>
<dbReference type="InterPro" id="IPR032710">
    <property type="entry name" value="NTF2-like_dom_sf"/>
</dbReference>
<dbReference type="OrthoDB" id="145984at2157"/>